<accession>A0A9D7FV47</accession>
<keyword evidence="4" id="KW-1185">Reference proteome</keyword>
<sequence>MESWEKITNPVMLRENLISASVYISAYEMCREFIVAKPKDFFTDNWGVDGEKLSEEYSDDVMSFDKSPLKASLLWFKALHAINDQDIDKFDKAREHRNQIAHNLPMFISDPAYEVNGLIFSELLEVTHKIGVFWVVNYELDCNPDYDGQEIDESGIQIGTIMMINMMRQIAFGLEPEEGYFYNELKRKSTPNK</sequence>
<evidence type="ECO:0000313" key="4">
    <source>
        <dbReference type="Proteomes" id="UP001296969"/>
    </source>
</evidence>
<gene>
    <name evidence="2" type="ORF">I2492_13950</name>
    <name evidence="1" type="ORF">I2493_13950</name>
</gene>
<reference evidence="2 4" key="1">
    <citation type="submission" date="2020-11" db="EMBL/GenBank/DDBJ databases">
        <title>Insectihabitans protaetiae gen. nov. sp. nov. and Insectihabitans allomyrinae sp. nov., isolated from larvae of Protaetia brevitarsis seulensis and Allomyrina dichotoma, respectively.</title>
        <authorList>
            <person name="Lee S.D."/>
            <person name="Byeon Y.-S."/>
            <person name="Kim S.-M."/>
            <person name="Yang H.L."/>
            <person name="Kim I.S."/>
        </authorList>
    </citation>
    <scope>NUCLEOTIDE SEQUENCE</scope>
    <source>
        <strain evidence="2">CWB-B4</strain>
        <strain evidence="1 4">CWB-B43</strain>
    </source>
</reference>
<comment type="caution">
    <text evidence="2">The sequence shown here is derived from an EMBL/GenBank/DDBJ whole genome shotgun (WGS) entry which is preliminary data.</text>
</comment>
<proteinExistence type="predicted"/>
<dbReference type="EMBL" id="JADRCP010000004">
    <property type="protein sequence ID" value="MBK5177422.1"/>
    <property type="molecule type" value="Genomic_DNA"/>
</dbReference>
<evidence type="ECO:0000313" key="3">
    <source>
        <dbReference type="Proteomes" id="UP000807542"/>
    </source>
</evidence>
<dbReference type="EMBL" id="JADRCQ010000004">
    <property type="protein sequence ID" value="MBK5074113.1"/>
    <property type="molecule type" value="Genomic_DNA"/>
</dbReference>
<dbReference type="Proteomes" id="UP001296969">
    <property type="component" value="Unassembled WGS sequence"/>
</dbReference>
<dbReference type="Proteomes" id="UP000807542">
    <property type="component" value="Unassembled WGS sequence"/>
</dbReference>
<evidence type="ECO:0000313" key="1">
    <source>
        <dbReference type="EMBL" id="MBK5074113.1"/>
    </source>
</evidence>
<evidence type="ECO:0000313" key="2">
    <source>
        <dbReference type="EMBL" id="MBK5177422.1"/>
    </source>
</evidence>
<protein>
    <submittedName>
        <fullName evidence="2">Uncharacterized protein</fullName>
    </submittedName>
</protein>
<dbReference type="AlphaFoldDB" id="A0A9D7FV47"/>
<dbReference type="RefSeq" id="WP_228398766.1">
    <property type="nucleotide sequence ID" value="NZ_JADRCP010000004.1"/>
</dbReference>
<organism evidence="2 3">
    <name type="scientific">Limnobaculum xujianqingii</name>
    <dbReference type="NCBI Taxonomy" id="2738837"/>
    <lineage>
        <taxon>Bacteria</taxon>
        <taxon>Pseudomonadati</taxon>
        <taxon>Pseudomonadota</taxon>
        <taxon>Gammaproteobacteria</taxon>
        <taxon>Enterobacterales</taxon>
        <taxon>Budviciaceae</taxon>
        <taxon>Limnobaculum</taxon>
    </lineage>
</organism>
<name>A0A9D7FV47_9GAMM</name>